<reference evidence="1" key="1">
    <citation type="submission" date="2020-10" db="EMBL/GenBank/DDBJ databases">
        <title>Taxonomic study of unclassified bacteria belonging to the class Ktedonobacteria.</title>
        <authorList>
            <person name="Yabe S."/>
            <person name="Wang C.M."/>
            <person name="Zheng Y."/>
            <person name="Sakai Y."/>
            <person name="Cavaletti L."/>
            <person name="Monciardini P."/>
            <person name="Donadio S."/>
        </authorList>
    </citation>
    <scope>NUCLEOTIDE SEQUENCE</scope>
    <source>
        <strain evidence="1">ID150040</strain>
    </source>
</reference>
<sequence>MSTFVFGKQKGEEHDASLVPHESEVKFTRFCEVREARASLHFTYLGHLASLQGLHAHRVTISVTQQLTYGELT</sequence>
<accession>A0A8J3J0K1</accession>
<organism evidence="1 2">
    <name type="scientific">Reticulibacter mediterranei</name>
    <dbReference type="NCBI Taxonomy" id="2778369"/>
    <lineage>
        <taxon>Bacteria</taxon>
        <taxon>Bacillati</taxon>
        <taxon>Chloroflexota</taxon>
        <taxon>Ktedonobacteria</taxon>
        <taxon>Ktedonobacterales</taxon>
        <taxon>Reticulibacteraceae</taxon>
        <taxon>Reticulibacter</taxon>
    </lineage>
</organism>
<keyword evidence="2" id="KW-1185">Reference proteome</keyword>
<dbReference type="EMBL" id="BNJK01000002">
    <property type="protein sequence ID" value="GHP00126.1"/>
    <property type="molecule type" value="Genomic_DNA"/>
</dbReference>
<gene>
    <name evidence="1" type="ORF">KSF_101730</name>
</gene>
<evidence type="ECO:0000313" key="1">
    <source>
        <dbReference type="EMBL" id="GHP00126.1"/>
    </source>
</evidence>
<comment type="caution">
    <text evidence="1">The sequence shown here is derived from an EMBL/GenBank/DDBJ whole genome shotgun (WGS) entry which is preliminary data.</text>
</comment>
<protein>
    <submittedName>
        <fullName evidence="1">Uncharacterized protein</fullName>
    </submittedName>
</protein>
<name>A0A8J3J0K1_9CHLR</name>
<dbReference type="Proteomes" id="UP000597444">
    <property type="component" value="Unassembled WGS sequence"/>
</dbReference>
<evidence type="ECO:0000313" key="2">
    <source>
        <dbReference type="Proteomes" id="UP000597444"/>
    </source>
</evidence>
<proteinExistence type="predicted"/>
<dbReference type="AlphaFoldDB" id="A0A8J3J0K1"/>
<dbReference type="RefSeq" id="WP_220210708.1">
    <property type="nucleotide sequence ID" value="NZ_BNJK01000002.1"/>
</dbReference>